<evidence type="ECO:0000313" key="2">
    <source>
        <dbReference type="EMBL" id="MEE3718220.1"/>
    </source>
</evidence>
<accession>A0AAW9PTZ8</accession>
<sequence length="148" mass="17020">MMKKEAIKLLEDEGWTKADALRALEDVVFDADPDELVIRRAVSLFAGSELMKRQRLQAAQKGQATKKSKDIELKDKENKELEIKAKTLVSANKELIEVNDQLKKDNKDLKNIVDRIKLQIALDVKKLMHYEDSEIRKALAKWFKSIQG</sequence>
<dbReference type="EMBL" id="JAZBJZ010000068">
    <property type="protein sequence ID" value="MEE3718220.1"/>
    <property type="molecule type" value="Genomic_DNA"/>
</dbReference>
<proteinExistence type="predicted"/>
<organism evidence="2 3">
    <name type="scientific">Tumidithrix elongata BACA0141</name>
    <dbReference type="NCBI Taxonomy" id="2716417"/>
    <lineage>
        <taxon>Bacteria</taxon>
        <taxon>Bacillati</taxon>
        <taxon>Cyanobacteriota</taxon>
        <taxon>Cyanophyceae</taxon>
        <taxon>Pseudanabaenales</taxon>
        <taxon>Pseudanabaenaceae</taxon>
        <taxon>Tumidithrix</taxon>
        <taxon>Tumidithrix elongata</taxon>
    </lineage>
</organism>
<keyword evidence="3" id="KW-1185">Reference proteome</keyword>
<dbReference type="Proteomes" id="UP001333818">
    <property type="component" value="Unassembled WGS sequence"/>
</dbReference>
<comment type="caution">
    <text evidence="2">The sequence shown here is derived from an EMBL/GenBank/DDBJ whole genome shotgun (WGS) entry which is preliminary data.</text>
</comment>
<reference evidence="2" key="1">
    <citation type="submission" date="2024-01" db="EMBL/GenBank/DDBJ databases">
        <title>Bank of Algae and Cyanobacteria of the Azores (BACA) strain genomes.</title>
        <authorList>
            <person name="Luz R."/>
            <person name="Cordeiro R."/>
            <person name="Fonseca A."/>
            <person name="Goncalves V."/>
        </authorList>
    </citation>
    <scope>NUCLEOTIDE SEQUENCE</scope>
    <source>
        <strain evidence="2">BACA0141</strain>
    </source>
</reference>
<protein>
    <submittedName>
        <fullName evidence="2">Uncharacterized protein</fullName>
    </submittedName>
</protein>
<name>A0AAW9PTZ8_9CYAN</name>
<evidence type="ECO:0000313" key="3">
    <source>
        <dbReference type="Proteomes" id="UP001333818"/>
    </source>
</evidence>
<gene>
    <name evidence="2" type="ORF">V2H45_15890</name>
</gene>
<evidence type="ECO:0000256" key="1">
    <source>
        <dbReference type="SAM" id="Coils"/>
    </source>
</evidence>
<dbReference type="RefSeq" id="WP_330484653.1">
    <property type="nucleotide sequence ID" value="NZ_JAZBJZ010000068.1"/>
</dbReference>
<feature type="coiled-coil region" evidence="1">
    <location>
        <begin position="88"/>
        <end position="119"/>
    </location>
</feature>
<dbReference type="AlphaFoldDB" id="A0AAW9PTZ8"/>
<keyword evidence="1" id="KW-0175">Coiled coil</keyword>